<dbReference type="InterPro" id="IPR017853">
    <property type="entry name" value="GH"/>
</dbReference>
<evidence type="ECO:0000259" key="6">
    <source>
        <dbReference type="SMART" id="SM00776"/>
    </source>
</evidence>
<dbReference type="EC" id="3.2.1.22" evidence="5"/>
<comment type="caution">
    <text evidence="7">The sequence shown here is derived from an EMBL/GenBank/DDBJ whole genome shotgun (WGS) entry which is preliminary data.</text>
</comment>
<evidence type="ECO:0000256" key="5">
    <source>
        <dbReference type="RuleBase" id="RU361168"/>
    </source>
</evidence>
<organism evidence="7 8">
    <name type="scientific">Clostridium tarantellae</name>
    <dbReference type="NCBI Taxonomy" id="39493"/>
    <lineage>
        <taxon>Bacteria</taxon>
        <taxon>Bacillati</taxon>
        <taxon>Bacillota</taxon>
        <taxon>Clostridia</taxon>
        <taxon>Eubacteriales</taxon>
        <taxon>Clostridiaceae</taxon>
        <taxon>Clostridium</taxon>
    </lineage>
</organism>
<dbReference type="Gene3D" id="2.60.120.1060">
    <property type="entry name" value="NPCBM/NEW2 domain"/>
    <property type="match status" value="1"/>
</dbReference>
<dbReference type="Pfam" id="PF16499">
    <property type="entry name" value="Melibiase_2"/>
    <property type="match status" value="2"/>
</dbReference>
<dbReference type="SMART" id="SM00776">
    <property type="entry name" value="NPCBM"/>
    <property type="match status" value="1"/>
</dbReference>
<dbReference type="PANTHER" id="PTHR11452">
    <property type="entry name" value="ALPHA-GALACTOSIDASE/ALPHA-N-ACETYLGALACTOSAMINIDASE"/>
    <property type="match status" value="1"/>
</dbReference>
<proteinExistence type="inferred from homology"/>
<accession>A0A6I1MJ60</accession>
<dbReference type="PRINTS" id="PR00740">
    <property type="entry name" value="GLHYDRLASE27"/>
</dbReference>
<evidence type="ECO:0000256" key="1">
    <source>
        <dbReference type="ARBA" id="ARBA00009743"/>
    </source>
</evidence>
<evidence type="ECO:0000313" key="7">
    <source>
        <dbReference type="EMBL" id="MPQ42964.1"/>
    </source>
</evidence>
<dbReference type="SUPFAM" id="SSF51445">
    <property type="entry name" value="(Trans)glycosidases"/>
    <property type="match status" value="2"/>
</dbReference>
<dbReference type="CDD" id="cd14792">
    <property type="entry name" value="GH27"/>
    <property type="match status" value="1"/>
</dbReference>
<dbReference type="SUPFAM" id="SSF49785">
    <property type="entry name" value="Galactose-binding domain-like"/>
    <property type="match status" value="2"/>
</dbReference>
<keyword evidence="3 5" id="KW-0378">Hydrolase</keyword>
<dbReference type="RefSeq" id="WP_152888057.1">
    <property type="nucleotide sequence ID" value="NZ_WHJC01000030.1"/>
</dbReference>
<reference evidence="7 8" key="1">
    <citation type="submission" date="2019-10" db="EMBL/GenBank/DDBJ databases">
        <title>The Genome Sequence of Clostridium tarantellae Isolated from Fish Brain.</title>
        <authorList>
            <person name="Bano L."/>
            <person name="Kiel M."/>
            <person name="Sales G."/>
            <person name="Doxey A.C."/>
            <person name="Mansfield M.J."/>
            <person name="Schiavone M."/>
            <person name="Rossetto O."/>
            <person name="Pirazzini M."/>
            <person name="Dobrindt U."/>
            <person name="Montecucco C."/>
        </authorList>
    </citation>
    <scope>NUCLEOTIDE SEQUENCE [LARGE SCALE GENOMIC DNA]</scope>
    <source>
        <strain evidence="7 8">DSM 3997</strain>
    </source>
</reference>
<keyword evidence="8" id="KW-1185">Reference proteome</keyword>
<dbReference type="Gene3D" id="2.60.40.1180">
    <property type="entry name" value="Golgi alpha-mannosidase II"/>
    <property type="match status" value="1"/>
</dbReference>
<evidence type="ECO:0000256" key="2">
    <source>
        <dbReference type="ARBA" id="ARBA00022729"/>
    </source>
</evidence>
<dbReference type="GO" id="GO:0005975">
    <property type="term" value="P:carbohydrate metabolic process"/>
    <property type="evidence" value="ECO:0007669"/>
    <property type="project" value="InterPro"/>
</dbReference>
<dbReference type="InterPro" id="IPR002241">
    <property type="entry name" value="Glyco_hydro_27"/>
</dbReference>
<dbReference type="Gene3D" id="3.20.20.70">
    <property type="entry name" value="Aldolase class I"/>
    <property type="match status" value="2"/>
</dbReference>
<dbReference type="Proteomes" id="UP000430345">
    <property type="component" value="Unassembled WGS sequence"/>
</dbReference>
<gene>
    <name evidence="7" type="ORF">GBZ86_04230</name>
</gene>
<dbReference type="PANTHER" id="PTHR11452:SF75">
    <property type="entry name" value="ALPHA-GALACTOSIDASE MEL1"/>
    <property type="match status" value="1"/>
</dbReference>
<evidence type="ECO:0000256" key="4">
    <source>
        <dbReference type="ARBA" id="ARBA00023295"/>
    </source>
</evidence>
<dbReference type="Pfam" id="PF17801">
    <property type="entry name" value="Melibiase_C"/>
    <property type="match status" value="1"/>
</dbReference>
<keyword evidence="5" id="KW-1015">Disulfide bond</keyword>
<dbReference type="InterPro" id="IPR041233">
    <property type="entry name" value="Melibiase_C"/>
</dbReference>
<dbReference type="Pfam" id="PF08305">
    <property type="entry name" value="NPCBM"/>
    <property type="match status" value="1"/>
</dbReference>
<dbReference type="InterPro" id="IPR013222">
    <property type="entry name" value="Glyco_hyd_98_carb-bd"/>
</dbReference>
<comment type="catalytic activity">
    <reaction evidence="5">
        <text>Hydrolysis of terminal, non-reducing alpha-D-galactose residues in alpha-D-galactosides, including galactose oligosaccharides, galactomannans and galactolipids.</text>
        <dbReference type="EC" id="3.2.1.22"/>
    </reaction>
</comment>
<dbReference type="AlphaFoldDB" id="A0A6I1MJ60"/>
<dbReference type="InterPro" id="IPR008979">
    <property type="entry name" value="Galactose-bd-like_sf"/>
</dbReference>
<dbReference type="GO" id="GO:0004557">
    <property type="term" value="F:alpha-galactosidase activity"/>
    <property type="evidence" value="ECO:0007669"/>
    <property type="project" value="UniProtKB-EC"/>
</dbReference>
<dbReference type="OrthoDB" id="9807519at2"/>
<keyword evidence="2" id="KW-0732">Signal</keyword>
<dbReference type="InterPro" id="IPR013785">
    <property type="entry name" value="Aldolase_TIM"/>
</dbReference>
<name>A0A6I1MJ60_9CLOT</name>
<dbReference type="SUPFAM" id="SSF51011">
    <property type="entry name" value="Glycosyl hydrolase domain"/>
    <property type="match status" value="1"/>
</dbReference>
<dbReference type="InterPro" id="IPR038637">
    <property type="entry name" value="NPCBM_sf"/>
</dbReference>
<sequence>MIETISNSYETLINELDNHTSNNFKETYNKVALTPPMGWSSWNSLKTNINESNVLEVASIFSKANLIKLGYEYLILEDGWQSYERNTDGTLKYDATKFPNGIKNLNNLVNSLGLKLGLYSSNSYTTCLGYTGSLNKENLDAETFANWGIEYLKYDNCNNVIFSSTAPEIDKIALLYENTKNYIYPSIEAENGQLIKNAKIITDSTSSNGKYVTGLSSNNGYILFSNIQIMSDGNYDLIIYYKNSGHLEISVNYGDIYYINTPSNSTTVKLSIYLKKGKNTIMFYNSLVLNEDSTPTQFRKMGTALKKATSKIANTNNSIEKSIVFSISDWGINKPWEWAKYHSNSWTTTFPTDADWEKIIYTYTTNMNYSLYSAPGSWNDAGTLQVGNGKLTYEENKSHFTLWCMMASPLIIGTNLKNFLNNDGTINFSNDILTILSNKDMISINQDKKGLQCRYYENNKDLDILIKPLENNTLAICILNKTSSAKNIKVSLKEILKLQYVNLPTLETYEIFDLWDKNISITNDFINATVNSHGVKAFKISEPNLKLLSNNENLTLNIESVLEANKTFLVNATFKNIGIEDIKNLTLSLVTPKSFSISPISTNASILKSDECYTAGWTLVTPNTEWDYILNVNANFTYSSTLNSQTISTSKHLKVLNPPKPNTSLSDMSWLSFYSVLGSITRNKSYSGKTLSINGISYNSGISVPANSEIKFFNGKNSINFYALIGIDDFSIATDPKSGFPCAIFQVFGDNEKIYDSGIIKYNETKEIYLDLSFYDIITLRVIDEANLYSFCHYNWINPTFKANKGC</sequence>
<evidence type="ECO:0000313" key="8">
    <source>
        <dbReference type="Proteomes" id="UP000430345"/>
    </source>
</evidence>
<comment type="similarity">
    <text evidence="1 5">Belongs to the glycosyl hydrolase 27 family.</text>
</comment>
<protein>
    <recommendedName>
        <fullName evidence="5">Alpha-galactosidase</fullName>
        <ecNumber evidence="5">3.2.1.22</ecNumber>
    </recommendedName>
    <alternativeName>
        <fullName evidence="5">Melibiase</fullName>
    </alternativeName>
</protein>
<keyword evidence="4 5" id="KW-0326">Glycosidase</keyword>
<dbReference type="InterPro" id="IPR013780">
    <property type="entry name" value="Glyco_hydro_b"/>
</dbReference>
<feature type="domain" description="Glycosyl hydrolase family 98 putative carbohydrate-binding module" evidence="6">
    <location>
        <begin position="659"/>
        <end position="803"/>
    </location>
</feature>
<dbReference type="EMBL" id="WHJC01000030">
    <property type="protein sequence ID" value="MPQ42964.1"/>
    <property type="molecule type" value="Genomic_DNA"/>
</dbReference>
<evidence type="ECO:0000256" key="3">
    <source>
        <dbReference type="ARBA" id="ARBA00022801"/>
    </source>
</evidence>